<dbReference type="GO" id="GO:0036199">
    <property type="term" value="F:cholest-4-en-3-one 26-monooxygenase activity"/>
    <property type="evidence" value="ECO:0007669"/>
    <property type="project" value="TreeGrafter"/>
</dbReference>
<protein>
    <recommendedName>
        <fullName evidence="6">Cytochrome P450</fullName>
    </recommendedName>
</protein>
<evidence type="ECO:0008006" key="6">
    <source>
        <dbReference type="Google" id="ProtNLM"/>
    </source>
</evidence>
<sequence length="396" mass="42995">MHQTPRGESEWTGIRSGSFDGSKDIYNLFADMRRDAPVWQAPWGDVYVSRYDLVAACLSNRRLSHAPPTAADIAPNSALRNWLIYQEGGTHTAIKAALQKPFAAKGLSALRPYVEEAIDLHIGSAAHDGETEIVAAFARAIPERVIGRLLGVPVDDLPLLAGWSASIRELLDIGFDDAFDSRLNAVDEMSAYFTDHARKLLEGSELPVLLTGLPALVENVGLVVAGSNLALLAFAGHETTVHLLGNMFFHLANAPEQLAKLRADPALAAQVLAETLRLESPVQKICRWPTGTMELGGHVLEKGQLVVLLCGAANRDPLRFTEADRFILDRAPAQNLAFGRGLHVCIGRALAEIEAVSVLTAALRRWSTIEPVKGGARWLDNSSFRGLDRLILRLAS</sequence>
<dbReference type="PRINTS" id="PR00359">
    <property type="entry name" value="BP450"/>
</dbReference>
<dbReference type="GO" id="GO:0008395">
    <property type="term" value="F:steroid hydroxylase activity"/>
    <property type="evidence" value="ECO:0007669"/>
    <property type="project" value="TreeGrafter"/>
</dbReference>
<dbReference type="InterPro" id="IPR001128">
    <property type="entry name" value="Cyt_P450"/>
</dbReference>
<dbReference type="PANTHER" id="PTHR46696:SF4">
    <property type="entry name" value="BIOTIN BIOSYNTHESIS CYTOCHROME P450"/>
    <property type="match status" value="1"/>
</dbReference>
<keyword evidence="3" id="KW-0408">Iron</keyword>
<dbReference type="Pfam" id="PF00067">
    <property type="entry name" value="p450"/>
    <property type="match status" value="1"/>
</dbReference>
<dbReference type="EMBL" id="PZJX01000039">
    <property type="protein sequence ID" value="PTE08459.1"/>
    <property type="molecule type" value="Genomic_DNA"/>
</dbReference>
<gene>
    <name evidence="4" type="ORF">C9427_21005</name>
</gene>
<evidence type="ECO:0000313" key="5">
    <source>
        <dbReference type="Proteomes" id="UP000240259"/>
    </source>
</evidence>
<evidence type="ECO:0000313" key="4">
    <source>
        <dbReference type="EMBL" id="PTE08459.1"/>
    </source>
</evidence>
<evidence type="ECO:0000256" key="1">
    <source>
        <dbReference type="ARBA" id="ARBA00001971"/>
    </source>
</evidence>
<dbReference type="AlphaFoldDB" id="A0A2T4IS43"/>
<dbReference type="GO" id="GO:0005506">
    <property type="term" value="F:iron ion binding"/>
    <property type="evidence" value="ECO:0007669"/>
    <property type="project" value="InterPro"/>
</dbReference>
<dbReference type="SUPFAM" id="SSF48264">
    <property type="entry name" value="Cytochrome P450"/>
    <property type="match status" value="1"/>
</dbReference>
<dbReference type="InterPro" id="IPR036396">
    <property type="entry name" value="Cyt_P450_sf"/>
</dbReference>
<keyword evidence="3" id="KW-0503">Monooxygenase</keyword>
<dbReference type="PANTHER" id="PTHR46696">
    <property type="entry name" value="P450, PUTATIVE (EUROFUNG)-RELATED"/>
    <property type="match status" value="1"/>
</dbReference>
<keyword evidence="3" id="KW-0560">Oxidoreductase</keyword>
<dbReference type="RefSeq" id="WP_107651008.1">
    <property type="nucleotide sequence ID" value="NZ_PZJX01000039.1"/>
</dbReference>
<dbReference type="GO" id="GO:0006707">
    <property type="term" value="P:cholesterol catabolic process"/>
    <property type="evidence" value="ECO:0007669"/>
    <property type="project" value="TreeGrafter"/>
</dbReference>
<evidence type="ECO:0000256" key="3">
    <source>
        <dbReference type="RuleBase" id="RU000461"/>
    </source>
</evidence>
<comment type="similarity">
    <text evidence="2 3">Belongs to the cytochrome P450 family.</text>
</comment>
<comment type="cofactor">
    <cofactor evidence="1">
        <name>heme</name>
        <dbReference type="ChEBI" id="CHEBI:30413"/>
    </cofactor>
</comment>
<dbReference type="GO" id="GO:0020037">
    <property type="term" value="F:heme binding"/>
    <property type="evidence" value="ECO:0007669"/>
    <property type="project" value="InterPro"/>
</dbReference>
<accession>A0A2T4IS43</accession>
<organism evidence="4 5">
    <name type="scientific">Mesorhizobium helmanticense</name>
    <dbReference type="NCBI Taxonomy" id="1776423"/>
    <lineage>
        <taxon>Bacteria</taxon>
        <taxon>Pseudomonadati</taxon>
        <taxon>Pseudomonadota</taxon>
        <taxon>Alphaproteobacteria</taxon>
        <taxon>Hyphomicrobiales</taxon>
        <taxon>Phyllobacteriaceae</taxon>
        <taxon>Mesorhizobium</taxon>
    </lineage>
</organism>
<keyword evidence="5" id="KW-1185">Reference proteome</keyword>
<dbReference type="Proteomes" id="UP000240259">
    <property type="component" value="Unassembled WGS sequence"/>
</dbReference>
<dbReference type="Gene3D" id="1.10.630.10">
    <property type="entry name" value="Cytochrome P450"/>
    <property type="match status" value="1"/>
</dbReference>
<dbReference type="InterPro" id="IPR017972">
    <property type="entry name" value="Cyt_P450_CS"/>
</dbReference>
<dbReference type="PRINTS" id="PR00385">
    <property type="entry name" value="P450"/>
</dbReference>
<evidence type="ECO:0000256" key="2">
    <source>
        <dbReference type="ARBA" id="ARBA00010617"/>
    </source>
</evidence>
<name>A0A2T4IS43_9HYPH</name>
<proteinExistence type="inferred from homology"/>
<comment type="caution">
    <text evidence="4">The sequence shown here is derived from an EMBL/GenBank/DDBJ whole genome shotgun (WGS) entry which is preliminary data.</text>
</comment>
<dbReference type="PROSITE" id="PS00086">
    <property type="entry name" value="CYTOCHROME_P450"/>
    <property type="match status" value="1"/>
</dbReference>
<dbReference type="OrthoDB" id="9801155at2"/>
<keyword evidence="3" id="KW-0349">Heme</keyword>
<keyword evidence="3" id="KW-0479">Metal-binding</keyword>
<dbReference type="InterPro" id="IPR002397">
    <property type="entry name" value="Cyt_P450_B"/>
</dbReference>
<reference evidence="4 5" key="1">
    <citation type="submission" date="2018-03" db="EMBL/GenBank/DDBJ databases">
        <title>Genome sequence of the symbiotic type strain Mesorhizobium helmanticense CSLC115NT isolated from Lotus corniculatus nodules.</title>
        <authorList>
            <person name="Sannazzaro A.I."/>
            <person name="Torres Tejerizo G.A."/>
            <person name="Dip D."/>
            <person name="Caballero M."/>
            <person name="Pistorio M."/>
            <person name="Estrella M.J."/>
        </authorList>
    </citation>
    <scope>NUCLEOTIDE SEQUENCE [LARGE SCALE GENOMIC DNA]</scope>
    <source>
        <strain evidence="4 5">CSLC115N</strain>
    </source>
</reference>